<feature type="chain" id="PRO_5014170845" evidence="1">
    <location>
        <begin position="28"/>
        <end position="100"/>
    </location>
</feature>
<feature type="signal peptide" evidence="1">
    <location>
        <begin position="1"/>
        <end position="27"/>
    </location>
</feature>
<gene>
    <name evidence="2" type="ORF">CRG98_014499</name>
</gene>
<dbReference type="AlphaFoldDB" id="A0A2I0KA34"/>
<protein>
    <submittedName>
        <fullName evidence="2">Uncharacterized protein</fullName>
    </submittedName>
</protein>
<comment type="caution">
    <text evidence="2">The sequence shown here is derived from an EMBL/GenBank/DDBJ whole genome shotgun (WGS) entry which is preliminary data.</text>
</comment>
<proteinExistence type="predicted"/>
<evidence type="ECO:0000256" key="1">
    <source>
        <dbReference type="SAM" id="SignalP"/>
    </source>
</evidence>
<reference evidence="2 3" key="1">
    <citation type="submission" date="2017-11" db="EMBL/GenBank/DDBJ databases">
        <title>De-novo sequencing of pomegranate (Punica granatum L.) genome.</title>
        <authorList>
            <person name="Akparov Z."/>
            <person name="Amiraslanov A."/>
            <person name="Hajiyeva S."/>
            <person name="Abbasov M."/>
            <person name="Kaur K."/>
            <person name="Hamwieh A."/>
            <person name="Solovyev V."/>
            <person name="Salamov A."/>
            <person name="Braich B."/>
            <person name="Kosarev P."/>
            <person name="Mahmoud A."/>
            <person name="Hajiyev E."/>
            <person name="Babayeva S."/>
            <person name="Izzatullayeva V."/>
            <person name="Mammadov A."/>
            <person name="Mammadov A."/>
            <person name="Sharifova S."/>
            <person name="Ojaghi J."/>
            <person name="Eynullazada K."/>
            <person name="Bayramov B."/>
            <person name="Abdulazimova A."/>
            <person name="Shahmuradov I."/>
        </authorList>
    </citation>
    <scope>NUCLEOTIDE SEQUENCE [LARGE SCALE GENOMIC DNA]</scope>
    <source>
        <strain evidence="3">cv. AG2017</strain>
        <tissue evidence="2">Leaf</tissue>
    </source>
</reference>
<dbReference type="EMBL" id="PGOL01000770">
    <property type="protein sequence ID" value="PKI65030.1"/>
    <property type="molecule type" value="Genomic_DNA"/>
</dbReference>
<evidence type="ECO:0000313" key="3">
    <source>
        <dbReference type="Proteomes" id="UP000233551"/>
    </source>
</evidence>
<keyword evidence="3" id="KW-1185">Reference proteome</keyword>
<sequence length="100" mass="10159">MGRMGQSSGIIVILLGAGLMFMFTASATTPGNHATAAATELPNSPAPANSALSAVIAISDDFCNPVRPCCRVADVQPPTAVTATQDDCCHPKGKPCCRIG</sequence>
<keyword evidence="1" id="KW-0732">Signal</keyword>
<dbReference type="Proteomes" id="UP000233551">
    <property type="component" value="Unassembled WGS sequence"/>
</dbReference>
<organism evidence="2 3">
    <name type="scientific">Punica granatum</name>
    <name type="common">Pomegranate</name>
    <dbReference type="NCBI Taxonomy" id="22663"/>
    <lineage>
        <taxon>Eukaryota</taxon>
        <taxon>Viridiplantae</taxon>
        <taxon>Streptophyta</taxon>
        <taxon>Embryophyta</taxon>
        <taxon>Tracheophyta</taxon>
        <taxon>Spermatophyta</taxon>
        <taxon>Magnoliopsida</taxon>
        <taxon>eudicotyledons</taxon>
        <taxon>Gunneridae</taxon>
        <taxon>Pentapetalae</taxon>
        <taxon>rosids</taxon>
        <taxon>malvids</taxon>
        <taxon>Myrtales</taxon>
        <taxon>Lythraceae</taxon>
        <taxon>Punica</taxon>
    </lineage>
</organism>
<name>A0A2I0KA34_PUNGR</name>
<accession>A0A2I0KA34</accession>
<evidence type="ECO:0000313" key="2">
    <source>
        <dbReference type="EMBL" id="PKI65030.1"/>
    </source>
</evidence>